<dbReference type="AlphaFoldDB" id="A0A4Y7JK20"/>
<proteinExistence type="predicted"/>
<dbReference type="Proteomes" id="UP000316621">
    <property type="component" value="Chromosome 5"/>
</dbReference>
<dbReference type="Gramene" id="RZC60158">
    <property type="protein sequence ID" value="RZC60158"/>
    <property type="gene ID" value="C5167_021904"/>
</dbReference>
<protein>
    <submittedName>
        <fullName evidence="1">Uncharacterized protein</fullName>
    </submittedName>
</protein>
<accession>A0A4Y7JK20</accession>
<name>A0A4Y7JK20_PAPSO</name>
<evidence type="ECO:0000313" key="1">
    <source>
        <dbReference type="EMBL" id="RZC60158.1"/>
    </source>
</evidence>
<sequence>MQMLKMLHLMKFRRQSLITKTMQRKGRRRGSMENTIFDPQTCWNVIQYWNVSMENNCEISGDSLMEHNLFTAAKLDDQRRQASMMRVAVSSTSLKKYQELSFLDILEPDKNSQVVCTMQEPHLDDLTTHESQLDDMKAYEILGRAASAFIPSNSSYNAPLLAPYGLTGRFVHFACIVVSHVVKHE</sequence>
<organism evidence="1 2">
    <name type="scientific">Papaver somniferum</name>
    <name type="common">Opium poppy</name>
    <dbReference type="NCBI Taxonomy" id="3469"/>
    <lineage>
        <taxon>Eukaryota</taxon>
        <taxon>Viridiplantae</taxon>
        <taxon>Streptophyta</taxon>
        <taxon>Embryophyta</taxon>
        <taxon>Tracheophyta</taxon>
        <taxon>Spermatophyta</taxon>
        <taxon>Magnoliopsida</taxon>
        <taxon>Ranunculales</taxon>
        <taxon>Papaveraceae</taxon>
        <taxon>Papaveroideae</taxon>
        <taxon>Papaver</taxon>
    </lineage>
</organism>
<gene>
    <name evidence="1" type="ORF">C5167_021904</name>
</gene>
<reference evidence="1 2" key="1">
    <citation type="journal article" date="2018" name="Science">
        <title>The opium poppy genome and morphinan production.</title>
        <authorList>
            <person name="Guo L."/>
            <person name="Winzer T."/>
            <person name="Yang X."/>
            <person name="Li Y."/>
            <person name="Ning Z."/>
            <person name="He Z."/>
            <person name="Teodor R."/>
            <person name="Lu Y."/>
            <person name="Bowser T.A."/>
            <person name="Graham I.A."/>
            <person name="Ye K."/>
        </authorList>
    </citation>
    <scope>NUCLEOTIDE SEQUENCE [LARGE SCALE GENOMIC DNA]</scope>
    <source>
        <strain evidence="2">cv. HN1</strain>
        <tissue evidence="1">Leaves</tissue>
    </source>
</reference>
<evidence type="ECO:0000313" key="2">
    <source>
        <dbReference type="Proteomes" id="UP000316621"/>
    </source>
</evidence>
<dbReference type="EMBL" id="CM010719">
    <property type="protein sequence ID" value="RZC60158.1"/>
    <property type="molecule type" value="Genomic_DNA"/>
</dbReference>
<keyword evidence="2" id="KW-1185">Reference proteome</keyword>